<sequence length="487" mass="54574">MSPAGVKPKFLTVPFINDSIRVEAQEKIMERNPLVPSLDVYKTLSGPLDAQIELTSRCNNYCVHCYNYWRGDKFRDLNKDYSNSSLSLTGLETTIRYLAQHQIIALTFTGGEPLLKSRKLLEGIKLAKQYDIACSINSNLTLITPELARELKISGVDSILASLHASNSTLHDTITQRKGSFKQTVRGIDICVGEGLDITANMVVSALNKDQVLDTGRLVKSKGVSSFSATKVSPCMGGINFDEIDLNKEDYKKMLDDLLFLEAEEGMHVDSLISYPLCALGNWGYYRKFIERKCAAGVATCAISAEGNVRPCTVADEVYGNIFNETLEDIWKRMTDWRDGSRIPKGCLSECEYFPSCRAGCRMNAKYCNGIDGMDPLATSPEGVYNQPQNQSETFSPMDLLDRKLVLGKKIKFRSEDFGGIVSNGPRASLFLDKLGYIALKEVRFWERPFTIKEIQDQFSLTEAPNEFFFRLFKLGFIQPVNETIND</sequence>
<protein>
    <submittedName>
        <fullName evidence="6">MoaA/NirJ family Fe-S oxidoreductase</fullName>
    </submittedName>
</protein>
<dbReference type="SFLD" id="SFLDG01067">
    <property type="entry name" value="SPASM/twitch_domain_containing"/>
    <property type="match status" value="1"/>
</dbReference>
<dbReference type="Gene3D" id="3.20.20.70">
    <property type="entry name" value="Aldolase class I"/>
    <property type="match status" value="1"/>
</dbReference>
<dbReference type="GO" id="GO:0046872">
    <property type="term" value="F:metal ion binding"/>
    <property type="evidence" value="ECO:0007669"/>
    <property type="project" value="UniProtKB-KW"/>
</dbReference>
<dbReference type="CDD" id="cd01335">
    <property type="entry name" value="Radical_SAM"/>
    <property type="match status" value="1"/>
</dbReference>
<dbReference type="InterPro" id="IPR013785">
    <property type="entry name" value="Aldolase_TIM"/>
</dbReference>
<evidence type="ECO:0000259" key="5">
    <source>
        <dbReference type="PROSITE" id="PS51918"/>
    </source>
</evidence>
<keyword evidence="3" id="KW-0408">Iron</keyword>
<evidence type="ECO:0000256" key="1">
    <source>
        <dbReference type="ARBA" id="ARBA00022691"/>
    </source>
</evidence>
<dbReference type="InterPro" id="IPR050377">
    <property type="entry name" value="Radical_SAM_PqqE_MftC-like"/>
</dbReference>
<comment type="caution">
    <text evidence="6">The sequence shown here is derived from an EMBL/GenBank/DDBJ whole genome shotgun (WGS) entry which is preliminary data.</text>
</comment>
<dbReference type="InterPro" id="IPR023885">
    <property type="entry name" value="4Fe4S-binding_SPASM_dom"/>
</dbReference>
<dbReference type="PANTHER" id="PTHR11228">
    <property type="entry name" value="RADICAL SAM DOMAIN PROTEIN"/>
    <property type="match status" value="1"/>
</dbReference>
<evidence type="ECO:0000313" key="7">
    <source>
        <dbReference type="Proteomes" id="UP000034601"/>
    </source>
</evidence>
<keyword evidence="1" id="KW-0949">S-adenosyl-L-methionine</keyword>
<evidence type="ECO:0000256" key="3">
    <source>
        <dbReference type="ARBA" id="ARBA00023004"/>
    </source>
</evidence>
<dbReference type="AlphaFoldDB" id="A0A0G0WFW4"/>
<dbReference type="GO" id="GO:0003824">
    <property type="term" value="F:catalytic activity"/>
    <property type="evidence" value="ECO:0007669"/>
    <property type="project" value="InterPro"/>
</dbReference>
<dbReference type="GO" id="GO:0051536">
    <property type="term" value="F:iron-sulfur cluster binding"/>
    <property type="evidence" value="ECO:0007669"/>
    <property type="project" value="UniProtKB-KW"/>
</dbReference>
<dbReference type="InterPro" id="IPR007197">
    <property type="entry name" value="rSAM"/>
</dbReference>
<evidence type="ECO:0000313" key="6">
    <source>
        <dbReference type="EMBL" id="KKR83170.1"/>
    </source>
</evidence>
<evidence type="ECO:0000256" key="4">
    <source>
        <dbReference type="ARBA" id="ARBA00023014"/>
    </source>
</evidence>
<accession>A0A0G0WFW4</accession>
<dbReference type="InterPro" id="IPR058240">
    <property type="entry name" value="rSAM_sf"/>
</dbReference>
<feature type="domain" description="Radical SAM core" evidence="5">
    <location>
        <begin position="44"/>
        <end position="270"/>
    </location>
</feature>
<dbReference type="SUPFAM" id="SSF102114">
    <property type="entry name" value="Radical SAM enzymes"/>
    <property type="match status" value="1"/>
</dbReference>
<proteinExistence type="predicted"/>
<dbReference type="EMBL" id="LCAB01000007">
    <property type="protein sequence ID" value="KKR83170.1"/>
    <property type="molecule type" value="Genomic_DNA"/>
</dbReference>
<dbReference type="SMART" id="SM00729">
    <property type="entry name" value="Elp3"/>
    <property type="match status" value="1"/>
</dbReference>
<dbReference type="SFLD" id="SFLDS00029">
    <property type="entry name" value="Radical_SAM"/>
    <property type="match status" value="1"/>
</dbReference>
<name>A0A0G0WFW4_9BACT</name>
<gene>
    <name evidence="6" type="ORF">UU29_C0007G0040</name>
</gene>
<organism evidence="6 7">
    <name type="scientific">Candidatus Daviesbacteria bacterium GW2011_GWA2_40_9</name>
    <dbReference type="NCBI Taxonomy" id="1618424"/>
    <lineage>
        <taxon>Bacteria</taxon>
        <taxon>Candidatus Daviesiibacteriota</taxon>
    </lineage>
</organism>
<dbReference type="SFLD" id="SFLDG01386">
    <property type="entry name" value="main_SPASM_domain-containing"/>
    <property type="match status" value="1"/>
</dbReference>
<reference evidence="6 7" key="1">
    <citation type="journal article" date="2015" name="Nature">
        <title>rRNA introns, odd ribosomes, and small enigmatic genomes across a large radiation of phyla.</title>
        <authorList>
            <person name="Brown C.T."/>
            <person name="Hug L.A."/>
            <person name="Thomas B.C."/>
            <person name="Sharon I."/>
            <person name="Castelle C.J."/>
            <person name="Singh A."/>
            <person name="Wilkins M.J."/>
            <person name="Williams K.H."/>
            <person name="Banfield J.F."/>
        </authorList>
    </citation>
    <scope>NUCLEOTIDE SEQUENCE [LARGE SCALE GENOMIC DNA]</scope>
</reference>
<keyword evidence="2" id="KW-0479">Metal-binding</keyword>
<dbReference type="Proteomes" id="UP000034601">
    <property type="component" value="Unassembled WGS sequence"/>
</dbReference>
<dbReference type="PROSITE" id="PS51918">
    <property type="entry name" value="RADICAL_SAM"/>
    <property type="match status" value="1"/>
</dbReference>
<dbReference type="NCBIfam" id="TIGR04085">
    <property type="entry name" value="rSAM_more_4Fe4S"/>
    <property type="match status" value="1"/>
</dbReference>
<dbReference type="InterPro" id="IPR006638">
    <property type="entry name" value="Elp3/MiaA/NifB-like_rSAM"/>
</dbReference>
<evidence type="ECO:0000256" key="2">
    <source>
        <dbReference type="ARBA" id="ARBA00022723"/>
    </source>
</evidence>
<keyword evidence="4" id="KW-0411">Iron-sulfur</keyword>
<dbReference type="Pfam" id="PF04055">
    <property type="entry name" value="Radical_SAM"/>
    <property type="match status" value="1"/>
</dbReference>
<dbReference type="PANTHER" id="PTHR11228:SF7">
    <property type="entry name" value="PQQA PEPTIDE CYCLASE"/>
    <property type="match status" value="1"/>
</dbReference>
<dbReference type="Pfam" id="PF13186">
    <property type="entry name" value="SPASM"/>
    <property type="match status" value="1"/>
</dbReference>